<keyword evidence="2 6" id="KW-0255">Endonuclease</keyword>
<comment type="similarity">
    <text evidence="6">Belongs to the vsr family.</text>
</comment>
<sequence>MDNDTRSKIMKSVKSVSKLEDLVASALWNKGYRFRRNTKKLFGTPDISIKKYKVVIFIDSCFWHFCPEHGRIPKVNNDYWQAKYIKNTTRDKKVNDFYQERGWNIIRIWEHELKEDFDLTISKLAKFIDRAMKEEKIEG</sequence>
<dbReference type="AlphaFoldDB" id="A0A1G6XKA8"/>
<comment type="function">
    <text evidence="6">May nick specific sequences that contain T:G mispairs resulting from m5C-deamination.</text>
</comment>
<dbReference type="InterPro" id="IPR011335">
    <property type="entry name" value="Restrct_endonuc-II-like"/>
</dbReference>
<dbReference type="CDD" id="cd00221">
    <property type="entry name" value="Vsr"/>
    <property type="match status" value="1"/>
</dbReference>
<proteinExistence type="inferred from homology"/>
<dbReference type="Gene3D" id="3.40.960.10">
    <property type="entry name" value="VSR Endonuclease"/>
    <property type="match status" value="1"/>
</dbReference>
<name>A0A1G6XKA8_9BACL</name>
<dbReference type="SUPFAM" id="SSF52980">
    <property type="entry name" value="Restriction endonuclease-like"/>
    <property type="match status" value="1"/>
</dbReference>
<dbReference type="EC" id="3.1.-.-" evidence="6"/>
<dbReference type="RefSeq" id="WP_092092930.1">
    <property type="nucleotide sequence ID" value="NZ_FNAR01000001.1"/>
</dbReference>
<dbReference type="GO" id="GO:0016787">
    <property type="term" value="F:hydrolase activity"/>
    <property type="evidence" value="ECO:0007669"/>
    <property type="project" value="UniProtKB-KW"/>
</dbReference>
<evidence type="ECO:0000256" key="4">
    <source>
        <dbReference type="ARBA" id="ARBA00022801"/>
    </source>
</evidence>
<dbReference type="Proteomes" id="UP000198823">
    <property type="component" value="Unassembled WGS sequence"/>
</dbReference>
<keyword evidence="5 6" id="KW-0234">DNA repair</keyword>
<reference evidence="7 8" key="1">
    <citation type="submission" date="2016-10" db="EMBL/GenBank/DDBJ databases">
        <authorList>
            <person name="de Groot N.N."/>
        </authorList>
    </citation>
    <scope>NUCLEOTIDE SEQUENCE [LARGE SCALE GENOMIC DNA]</scope>
    <source>
        <strain evidence="7 8">CGMCC 1.6762</strain>
    </source>
</reference>
<keyword evidence="4 6" id="KW-0378">Hydrolase</keyword>
<protein>
    <recommendedName>
        <fullName evidence="6">Very short patch repair endonuclease</fullName>
        <ecNumber evidence="6">3.1.-.-</ecNumber>
    </recommendedName>
</protein>
<evidence type="ECO:0000256" key="3">
    <source>
        <dbReference type="ARBA" id="ARBA00022763"/>
    </source>
</evidence>
<dbReference type="InterPro" id="IPR004603">
    <property type="entry name" value="DNA_mismatch_endonuc_vsr"/>
</dbReference>
<evidence type="ECO:0000256" key="6">
    <source>
        <dbReference type="PIRNR" id="PIRNR018267"/>
    </source>
</evidence>
<organism evidence="7 8">
    <name type="scientific">Bhargavaea beijingensis</name>
    <dbReference type="NCBI Taxonomy" id="426756"/>
    <lineage>
        <taxon>Bacteria</taxon>
        <taxon>Bacillati</taxon>
        <taxon>Bacillota</taxon>
        <taxon>Bacilli</taxon>
        <taxon>Bacillales</taxon>
        <taxon>Caryophanaceae</taxon>
        <taxon>Bhargavaea</taxon>
    </lineage>
</organism>
<dbReference type="GO" id="GO:0006298">
    <property type="term" value="P:mismatch repair"/>
    <property type="evidence" value="ECO:0007669"/>
    <property type="project" value="UniProtKB-UniRule"/>
</dbReference>
<keyword evidence="3 6" id="KW-0227">DNA damage</keyword>
<evidence type="ECO:0000256" key="5">
    <source>
        <dbReference type="ARBA" id="ARBA00023204"/>
    </source>
</evidence>
<dbReference type="GO" id="GO:0004519">
    <property type="term" value="F:endonuclease activity"/>
    <property type="evidence" value="ECO:0007669"/>
    <property type="project" value="UniProtKB-KW"/>
</dbReference>
<accession>A0A1G6XKA8</accession>
<dbReference type="NCBIfam" id="TIGR00632">
    <property type="entry name" value="vsr"/>
    <property type="match status" value="1"/>
</dbReference>
<dbReference type="STRING" id="426756.SAMN04488126_10191"/>
<dbReference type="EMBL" id="FNAR01000001">
    <property type="protein sequence ID" value="SDD78664.1"/>
    <property type="molecule type" value="Genomic_DNA"/>
</dbReference>
<gene>
    <name evidence="7" type="ORF">SAMN04488126_10191</name>
</gene>
<evidence type="ECO:0000256" key="2">
    <source>
        <dbReference type="ARBA" id="ARBA00022759"/>
    </source>
</evidence>
<evidence type="ECO:0000313" key="7">
    <source>
        <dbReference type="EMBL" id="SDD78664.1"/>
    </source>
</evidence>
<keyword evidence="1 6" id="KW-0540">Nuclease</keyword>
<evidence type="ECO:0000313" key="8">
    <source>
        <dbReference type="Proteomes" id="UP000198823"/>
    </source>
</evidence>
<dbReference type="Pfam" id="PF03852">
    <property type="entry name" value="Vsr"/>
    <property type="match status" value="1"/>
</dbReference>
<dbReference type="PIRSF" id="PIRSF018267">
    <property type="entry name" value="VSR_endonuc"/>
    <property type="match status" value="1"/>
</dbReference>
<dbReference type="OrthoDB" id="9801520at2"/>
<evidence type="ECO:0000256" key="1">
    <source>
        <dbReference type="ARBA" id="ARBA00022722"/>
    </source>
</evidence>